<keyword evidence="1" id="KW-0378">Hydrolase</keyword>
<dbReference type="EMBL" id="MW822145">
    <property type="protein sequence ID" value="QWT30116.1"/>
    <property type="molecule type" value="Genomic_DNA"/>
</dbReference>
<dbReference type="InterPro" id="IPR004211">
    <property type="entry name" value="Endonuclease_7"/>
</dbReference>
<dbReference type="Gene3D" id="3.40.1800.10">
    <property type="entry name" value="His-Me finger endonucleases"/>
    <property type="match status" value="1"/>
</dbReference>
<dbReference type="GO" id="GO:0004519">
    <property type="term" value="F:endonuclease activity"/>
    <property type="evidence" value="ECO:0007669"/>
    <property type="project" value="UniProtKB-KW"/>
</dbReference>
<accession>A0A8F2E6W0</accession>
<keyword evidence="1" id="KW-0255">Endonuclease</keyword>
<sequence length="141" mass="16033">MTKLNASLIRDENGNKLCNTCQQWKDESLFSKHSKTADRLQPRCKQCRSDNALFENFGITRERYSELLKLQNGKCAICGGESIDRNFSIDHDHNCCSGRKSCGNCIRGLLCNGCNMGIGYMRDDIERLTNAIEYLRAHMSD</sequence>
<reference evidence="1 2" key="1">
    <citation type="submission" date="2021-03" db="EMBL/GenBank/DDBJ databases">
        <authorList>
            <person name="Alqahtani R."/>
            <person name="Behailu E."/>
            <person name="Cappabianca D.W."/>
            <person name="Csanadi-Schwartz K.M."/>
            <person name="Dalal A.S."/>
            <person name="Fahim M.S."/>
            <person name="Franklin J.M."/>
            <person name="Gluckman M.H."/>
            <person name="Levine C.J."/>
            <person name="Martin N."/>
            <person name="Milza N."/>
            <person name="Najmabadi R."/>
            <person name="Newman A.M."/>
            <person name="Pajunar M."/>
            <person name="Qalawee I."/>
            <person name="Rizvi A."/>
            <person name="Samuel A."/>
            <person name="Smith A."/>
            <person name="Swann F.E."/>
            <person name="Sweeney P."/>
            <person name="Torres N.R."/>
            <person name="Ventrone L."/>
            <person name="Ventura L."/>
            <person name="Wroe M."/>
            <person name="Acquaye N.A."/>
            <person name="Agnes T.J."/>
            <person name="Ahmed A."/>
            <person name="Ahmed S."/>
            <person name="Amodu B.A."/>
            <person name="Arefeayne N.F."/>
            <person name="Asamoah-Frimpong E.A."/>
            <person name="Attaran A."/>
            <person name="Barragan J.M."/>
            <person name="Baumgarten L.N."/>
            <person name="Berhane B."/>
            <person name="Beyene A."/>
            <person name="Bhattarai B."/>
            <person name="Biondokin D.V."/>
            <person name="Boone B.K."/>
            <person name="Burney S.Z."/>
            <person name="Cayanan J.T."/>
            <person name="Cesta G."/>
            <person name="Chang J."/>
            <person name="Chavez J."/>
            <person name="Chorbajian C."/>
            <person name="Christian S."/>
            <person name="Corns J.R."/>
            <person name="Corns N.R."/>
            <person name="Cowan J.T."/>
            <person name="Coyne C."/>
            <person name="Dadzie B."/>
            <person name="Datu D.V."/>
            <person name="Deng B.C."/>
            <person name="Der L."/>
            <person name="Dickerson K."/>
            <person name="Dozier E."/>
            <person name="Egbunine A.O."/>
            <person name="Farooq M."/>
            <person name="Fonge A.E."/>
            <person name="Ghomsi-Nono M.P."/>
            <person name="Giampietro H."/>
            <person name="Gunnison R.P."/>
            <person name="Han S.H."/>
            <person name="Hennigan A.J."/>
            <person name="Hong A.N."/>
            <person name="Ijomor E.C."/>
            <person name="Jalali A."/>
            <person name="Jamil T.Z."/>
            <person name="Jenkins C.R."/>
            <person name="Joseph M.A."/>
            <person name="Jowanowitch O.J."/>
            <person name="Kang D."/>
            <person name="Khan A."/>
            <person name="Khan Z.K."/>
            <person name="Kiewe T."/>
            <person name="Kjerulf A.B."/>
            <person name="Kolosey V."/>
            <person name="Kurup M."/>
            <person name="Lee V.H."/>
            <person name="Llontop-Maldonado V."/>
            <person name="Long P."/>
            <person name="Lu N."/>
            <person name="Majekodunmi A."/>
            <person name="Malik H.W."/>
            <person name="Marcellino S.C."/>
            <person name="Martinez L.A."/>
            <person name="Meher F.N."/>
            <person name="Michelin M.A."/>
            <person name="Mitchell K.G."/>
            <person name="Mullens W.J."/>
            <person name="Nwakama C."/>
            <person name="Nwosu F.T."/>
            <person name="Oboh E.C."/>
            <person name="Odujinrin O."/>
            <person name="Ogunsan O."/>
            <person name="O'Neill K."/>
            <person name="Oxlaj J.A."/>
            <person name="Patel A.K."/>
            <person name="Patel B.R."/>
            <person name="Pham Q."/>
            <person name="Porter J."/>
            <person name="Portes J."/>
            <person name="Prokopenko A."/>
            <person name="Quraishi M."/>
            <person name="Qureshi M."/>
            <person name="Rivera A."/>
            <person name="Rubalsky V."/>
            <person name="Saikali Y."/>
            <person name="Saqaf K."/>
            <person name="Saroya S.R."/>
            <person name="Seas A."/>
            <person name="Shadrick R.E."/>
            <person name="Sharda N."/>
            <person name="Sigindere M.T."/>
            <person name="Simbi V.G."/>
            <person name="Thuzar C."/>
            <person name="Tran K."/>
            <person name="Tran V.D."/>
            <person name="Trang W."/>
            <person name="Vaishnav N."/>
            <person name="Vuong K."/>
            <person name="Walker C."/>
            <person name="Wallace S.A."/>
            <person name="Warfield J.C."/>
            <person name="Wikina T."/>
            <person name="Wobbeking F.T."/>
            <person name="Worrent L.D."/>
            <person name="Yan T."/>
            <person name="Zehra A."/>
            <person name="Avazpour P."/>
            <person name="Kim F.M."/>
            <person name="Mason K."/>
            <person name="Nguyen D.A."/>
            <person name="Pettit S.M."/>
            <person name="Zhou O.J."/>
            <person name="Brissett D.L."/>
            <person name="Gualtieri C."/>
            <person name="Hufford T.M."/>
            <person name="Ko J.M."/>
            <person name="Novak J.K."/>
            <person name="Smith Z.M."/>
            <person name="Mayer-Bacon C."/>
            <person name="Erill I."/>
            <person name="Caruso S.M."/>
            <person name="Garlena R.A."/>
            <person name="Russell D.A."/>
            <person name="Pope W.H."/>
            <person name="Jacobs-Sera D."/>
            <person name="Hatfull G.F."/>
        </authorList>
    </citation>
    <scope>NUCLEOTIDE SEQUENCE [LARGE SCALE GENOMIC DNA]</scope>
</reference>
<gene>
    <name evidence="1" type="primary">254</name>
    <name evidence="1" type="ORF">SEA_TUNATARTARE_254</name>
</gene>
<protein>
    <submittedName>
        <fullName evidence="1">HNH endonuclease</fullName>
    </submittedName>
</protein>
<evidence type="ECO:0000313" key="1">
    <source>
        <dbReference type="EMBL" id="QWT30116.1"/>
    </source>
</evidence>
<dbReference type="InterPro" id="IPR044925">
    <property type="entry name" value="His-Me_finger_sf"/>
</dbReference>
<evidence type="ECO:0000313" key="2">
    <source>
        <dbReference type="Proteomes" id="UP000683399"/>
    </source>
</evidence>
<name>A0A8F2E6W0_9CAUD</name>
<dbReference type="Pfam" id="PF02945">
    <property type="entry name" value="Endonuclease_7"/>
    <property type="match status" value="1"/>
</dbReference>
<dbReference type="RefSeq" id="YP_010652073.1">
    <property type="nucleotide sequence ID" value="NC_070784.1"/>
</dbReference>
<dbReference type="SUPFAM" id="SSF54060">
    <property type="entry name" value="His-Me finger endonucleases"/>
    <property type="match status" value="1"/>
</dbReference>
<keyword evidence="2" id="KW-1185">Reference proteome</keyword>
<dbReference type="GeneID" id="77927821"/>
<proteinExistence type="predicted"/>
<dbReference type="Proteomes" id="UP000683399">
    <property type="component" value="Segment"/>
</dbReference>
<organism evidence="1 2">
    <name type="scientific">Streptomyces phage TunaTartare</name>
    <dbReference type="NCBI Taxonomy" id="2848887"/>
    <lineage>
        <taxon>Viruses</taxon>
        <taxon>Duplodnaviria</taxon>
        <taxon>Heunggongvirae</taxon>
        <taxon>Uroviricota</taxon>
        <taxon>Caudoviricetes</taxon>
        <taxon>Stanwilliamsviridae</taxon>
        <taxon>Loccivirinae</taxon>
        <taxon>Faustvirus</taxon>
        <taxon>Faustvirus tunatartare</taxon>
    </lineage>
</organism>
<dbReference type="KEGG" id="vg:77927821"/>
<keyword evidence="1" id="KW-0540">Nuclease</keyword>
<dbReference type="InterPro" id="IPR038563">
    <property type="entry name" value="Endonuclease_7_sf"/>
</dbReference>